<protein>
    <submittedName>
        <fullName evidence="2">Antitoxin VapB family protein</fullName>
    </submittedName>
</protein>
<evidence type="ECO:0000313" key="2">
    <source>
        <dbReference type="EMBL" id="MFA4804164.1"/>
    </source>
</evidence>
<comment type="caution">
    <text evidence="2">The sequence shown here is derived from an EMBL/GenBank/DDBJ whole genome shotgun (WGS) entry which is preliminary data.</text>
</comment>
<sequence length="56" mass="6658">MINKERASRQEKKGNLDVLMIAFGSMSDEEAERFRKTLKEVEEWMNEWTPPKLAEE</sequence>
<organism evidence="2 3">
    <name type="scientific">Pyrococcus kukulkanii</name>
    <dbReference type="NCBI Taxonomy" id="1609559"/>
    <lineage>
        <taxon>Archaea</taxon>
        <taxon>Methanobacteriati</taxon>
        <taxon>Methanobacteriota</taxon>
        <taxon>Thermococci</taxon>
        <taxon>Thermococcales</taxon>
        <taxon>Thermococcaceae</taxon>
        <taxon>Pyrococcus</taxon>
    </lineage>
</organism>
<dbReference type="Proteomes" id="UP001571980">
    <property type="component" value="Unassembled WGS sequence"/>
</dbReference>
<name>A0ABV4T529_9EURY</name>
<accession>A0ABV4T529</accession>
<dbReference type="EMBL" id="JARRIG010000003">
    <property type="protein sequence ID" value="MFA4804164.1"/>
    <property type="molecule type" value="Genomic_DNA"/>
</dbReference>
<evidence type="ECO:0000313" key="3">
    <source>
        <dbReference type="Proteomes" id="UP001571980"/>
    </source>
</evidence>
<gene>
    <name evidence="2" type="ORF">P8X34_05340</name>
</gene>
<dbReference type="Pfam" id="PF02697">
    <property type="entry name" value="VAPB_antitox"/>
    <property type="match status" value="1"/>
</dbReference>
<keyword evidence="1" id="KW-1277">Toxin-antitoxin system</keyword>
<dbReference type="InterPro" id="IPR003847">
    <property type="entry name" value="Put_antitoxin"/>
</dbReference>
<reference evidence="2 3" key="1">
    <citation type="submission" date="2023-03" db="EMBL/GenBank/DDBJ databases">
        <title>Speciation in Pyrococcus: adaptation to high temperature as a mechanism.</title>
        <authorList>
            <person name="Gu J."/>
        </authorList>
    </citation>
    <scope>NUCLEOTIDE SEQUENCE [LARGE SCALE GENOMIC DNA]</scope>
    <source>
        <strain evidence="2 3">LMOA34</strain>
    </source>
</reference>
<proteinExistence type="predicted"/>
<evidence type="ECO:0000256" key="1">
    <source>
        <dbReference type="ARBA" id="ARBA00022649"/>
    </source>
</evidence>
<keyword evidence="3" id="KW-1185">Reference proteome</keyword>
<dbReference type="RefSeq" id="WP_372823557.1">
    <property type="nucleotide sequence ID" value="NZ_JARRIF010000002.1"/>
</dbReference>